<sequence length="340" mass="38659">MKVCLYLEAENVVARSGFRTAFAQHVRALERAGVSVTTDPTDSFDILHLHWFGPRSLYYLKKAKQQQKLVIAHAHSIGAYDFKDSFTLSNTFAPLYEKYLNYFYELSDAIFTPSEHAKQILQAQGISRPIYVVSNGVDLEKFRYSTQARQEYRRRFKLKRFTVFSAGNLIPRKGVLDFLEVARRLPQFEFIWFGQAWGRLLAFDSEMHQALDECPPNVKLPGFVEETPGAFSAGDLLFYPSYGETHGLVLFEAAALGRPVVIRDLPEYTAVGWRDGENCLKGKTIDDFCERIERLAGDESLRTALGRAAYRLAEANSLDRVGHRLCQLYHELLHAKGGSV</sequence>
<gene>
    <name evidence="2" type="ORF">HGMM_OP4C215</name>
</gene>
<accession>H5SVF0</accession>
<reference evidence="2" key="1">
    <citation type="journal article" date="2005" name="Environ. Microbiol.">
        <title>Genetic and functional properties of uncultivated thermophilic crenarchaeotes from a subsurface gold mine as revealed by analysis of genome fragments.</title>
        <authorList>
            <person name="Nunoura T."/>
            <person name="Hirayama H."/>
            <person name="Takami H."/>
            <person name="Oida H."/>
            <person name="Nishi S."/>
            <person name="Shimamura S."/>
            <person name="Suzuki Y."/>
            <person name="Inagaki F."/>
            <person name="Takai K."/>
            <person name="Nealson K.H."/>
            <person name="Horikoshi K."/>
        </authorList>
    </citation>
    <scope>NUCLEOTIDE SEQUENCE</scope>
</reference>
<keyword evidence="2" id="KW-0808">Transferase</keyword>
<protein>
    <submittedName>
        <fullName evidence="2">Glycosyl transferase</fullName>
    </submittedName>
</protein>
<name>H5SVF0_ACEAU</name>
<dbReference type="Pfam" id="PF13439">
    <property type="entry name" value="Glyco_transf_4"/>
    <property type="match status" value="1"/>
</dbReference>
<dbReference type="InterPro" id="IPR050194">
    <property type="entry name" value="Glycosyltransferase_grp1"/>
</dbReference>
<reference evidence="2" key="2">
    <citation type="journal article" date="2012" name="PLoS ONE">
        <title>A Deeply Branching Thermophilic Bacterium with an Ancient Acetyl-CoA Pathway Dominates a Subsurface Ecosystem.</title>
        <authorList>
            <person name="Takami H."/>
            <person name="Noguchi H."/>
            <person name="Takaki Y."/>
            <person name="Uchiyama I."/>
            <person name="Toyoda A."/>
            <person name="Nishi S."/>
            <person name="Chee G.-J."/>
            <person name="Arai W."/>
            <person name="Nunoura T."/>
            <person name="Itoh T."/>
            <person name="Hattori M."/>
            <person name="Takai K."/>
        </authorList>
    </citation>
    <scope>NUCLEOTIDE SEQUENCE</scope>
</reference>
<evidence type="ECO:0000313" key="2">
    <source>
        <dbReference type="EMBL" id="BAL59579.1"/>
    </source>
</evidence>
<dbReference type="AlphaFoldDB" id="H5SVF0"/>
<dbReference type="InterPro" id="IPR028098">
    <property type="entry name" value="Glyco_trans_4-like_N"/>
</dbReference>
<feature type="domain" description="Glycosyltransferase subfamily 4-like N-terminal" evidence="1">
    <location>
        <begin position="43"/>
        <end position="141"/>
    </location>
</feature>
<dbReference type="Pfam" id="PF13692">
    <property type="entry name" value="Glyco_trans_1_4"/>
    <property type="match status" value="1"/>
</dbReference>
<dbReference type="PANTHER" id="PTHR45947">
    <property type="entry name" value="SULFOQUINOVOSYL TRANSFERASE SQD2"/>
    <property type="match status" value="1"/>
</dbReference>
<dbReference type="CDD" id="cd03801">
    <property type="entry name" value="GT4_PimA-like"/>
    <property type="match status" value="1"/>
</dbReference>
<dbReference type="GO" id="GO:0016757">
    <property type="term" value="F:glycosyltransferase activity"/>
    <property type="evidence" value="ECO:0007669"/>
    <property type="project" value="TreeGrafter"/>
</dbReference>
<dbReference type="EMBL" id="AP011803">
    <property type="protein sequence ID" value="BAL59579.1"/>
    <property type="molecule type" value="Genomic_DNA"/>
</dbReference>
<dbReference type="PANTHER" id="PTHR45947:SF3">
    <property type="entry name" value="SULFOQUINOVOSYL TRANSFERASE SQD2"/>
    <property type="match status" value="1"/>
</dbReference>
<dbReference type="Gene3D" id="3.40.50.2000">
    <property type="entry name" value="Glycogen Phosphorylase B"/>
    <property type="match status" value="2"/>
</dbReference>
<dbReference type="SUPFAM" id="SSF53756">
    <property type="entry name" value="UDP-Glycosyltransferase/glycogen phosphorylase"/>
    <property type="match status" value="1"/>
</dbReference>
<evidence type="ECO:0000259" key="1">
    <source>
        <dbReference type="Pfam" id="PF13439"/>
    </source>
</evidence>
<organism evidence="2">
    <name type="scientific">Acetithermum autotrophicum</name>
    <dbReference type="NCBI Taxonomy" id="1446466"/>
    <lineage>
        <taxon>Bacteria</taxon>
        <taxon>Candidatus Bipolaricaulota</taxon>
        <taxon>Candidatus Acetithermum</taxon>
    </lineage>
</organism>
<proteinExistence type="predicted"/>